<name>A0ACC3DIB1_9PEZI</name>
<accession>A0ACC3DIB1</accession>
<comment type="caution">
    <text evidence="1">The sequence shown here is derived from an EMBL/GenBank/DDBJ whole genome shotgun (WGS) entry which is preliminary data.</text>
</comment>
<reference evidence="1" key="1">
    <citation type="submission" date="2024-09" db="EMBL/GenBank/DDBJ databases">
        <title>Black Yeasts Isolated from many extreme environments.</title>
        <authorList>
            <person name="Coleine C."/>
            <person name="Stajich J.E."/>
            <person name="Selbmann L."/>
        </authorList>
    </citation>
    <scope>NUCLEOTIDE SEQUENCE</scope>
    <source>
        <strain evidence="1">CCFEE 5737</strain>
    </source>
</reference>
<sequence length="127" mass="15111">AFYEESRSQKLFRRFREEPLVPLGCILTAWALLGATKSIRHGDHHGANRMFRRRIYAQGFTIAAMLAGSVYWKADREKRKELDGVMDERKKMEKRQKWLAELEARHEEDQAYRRKMERMARGEPEAK</sequence>
<gene>
    <name evidence="1" type="ORF">LTS18_013298</name>
</gene>
<evidence type="ECO:0000313" key="2">
    <source>
        <dbReference type="Proteomes" id="UP001186974"/>
    </source>
</evidence>
<feature type="non-terminal residue" evidence="1">
    <location>
        <position position="1"/>
    </location>
</feature>
<organism evidence="1 2">
    <name type="scientific">Coniosporium uncinatum</name>
    <dbReference type="NCBI Taxonomy" id="93489"/>
    <lineage>
        <taxon>Eukaryota</taxon>
        <taxon>Fungi</taxon>
        <taxon>Dikarya</taxon>
        <taxon>Ascomycota</taxon>
        <taxon>Pezizomycotina</taxon>
        <taxon>Dothideomycetes</taxon>
        <taxon>Dothideomycetes incertae sedis</taxon>
        <taxon>Coniosporium</taxon>
    </lineage>
</organism>
<keyword evidence="2" id="KW-1185">Reference proteome</keyword>
<proteinExistence type="predicted"/>
<feature type="non-terminal residue" evidence="1">
    <location>
        <position position="127"/>
    </location>
</feature>
<protein>
    <submittedName>
        <fullName evidence="1">Uncharacterized protein</fullName>
    </submittedName>
</protein>
<dbReference type="EMBL" id="JAWDJW010004093">
    <property type="protein sequence ID" value="KAK3076334.1"/>
    <property type="molecule type" value="Genomic_DNA"/>
</dbReference>
<dbReference type="Proteomes" id="UP001186974">
    <property type="component" value="Unassembled WGS sequence"/>
</dbReference>
<evidence type="ECO:0000313" key="1">
    <source>
        <dbReference type="EMBL" id="KAK3076334.1"/>
    </source>
</evidence>